<evidence type="ECO:0000313" key="3">
    <source>
        <dbReference type="EMBL" id="KAE9022308.1"/>
    </source>
</evidence>
<feature type="compositionally biased region" description="Low complexity" evidence="2">
    <location>
        <begin position="89"/>
        <end position="104"/>
    </location>
</feature>
<dbReference type="Proteomes" id="UP000429607">
    <property type="component" value="Unassembled WGS sequence"/>
</dbReference>
<feature type="coiled-coil region" evidence="1">
    <location>
        <begin position="18"/>
        <end position="52"/>
    </location>
</feature>
<feature type="compositionally biased region" description="Basic residues" evidence="2">
    <location>
        <begin position="73"/>
        <end position="88"/>
    </location>
</feature>
<dbReference type="EMBL" id="QXFV01000733">
    <property type="protein sequence ID" value="KAE9028478.1"/>
    <property type="molecule type" value="Genomic_DNA"/>
</dbReference>
<dbReference type="Proteomes" id="UP000434957">
    <property type="component" value="Unassembled WGS sequence"/>
</dbReference>
<gene>
    <name evidence="4" type="ORF">PR001_g11729</name>
    <name evidence="3" type="ORF">PR002_g12005</name>
    <name evidence="5" type="ORF">PR003_g17190</name>
</gene>
<accession>A0A6A3MEL8</accession>
<proteinExistence type="predicted"/>
<dbReference type="EMBL" id="QXFT01001300">
    <property type="protein sequence ID" value="KAE9322610.1"/>
    <property type="molecule type" value="Genomic_DNA"/>
</dbReference>
<keyword evidence="7" id="KW-1185">Reference proteome</keyword>
<evidence type="ECO:0000313" key="7">
    <source>
        <dbReference type="Proteomes" id="UP000434957"/>
    </source>
</evidence>
<evidence type="ECO:0000313" key="5">
    <source>
        <dbReference type="EMBL" id="KAE9322610.1"/>
    </source>
</evidence>
<name>A0A6A3MEL8_9STRA</name>
<organism evidence="4 6">
    <name type="scientific">Phytophthora rubi</name>
    <dbReference type="NCBI Taxonomy" id="129364"/>
    <lineage>
        <taxon>Eukaryota</taxon>
        <taxon>Sar</taxon>
        <taxon>Stramenopiles</taxon>
        <taxon>Oomycota</taxon>
        <taxon>Peronosporomycetes</taxon>
        <taxon>Peronosporales</taxon>
        <taxon>Peronosporaceae</taxon>
        <taxon>Phytophthora</taxon>
    </lineage>
</organism>
<dbReference type="AlphaFoldDB" id="A0A6A3MEL8"/>
<sequence>MDTCGATYDDHLRVAEYSTSALRQIARIERRMKQVTDELRCQRNICETLNNRISNIQRTPGSMISLLMPPGPSKKHRRSKGKRKKKKTPMAAAPASSTTAPLPA</sequence>
<reference evidence="6 8" key="1">
    <citation type="submission" date="2018-09" db="EMBL/GenBank/DDBJ databases">
        <title>Genomic investigation of the strawberry pathogen Phytophthora fragariae indicates pathogenicity is determined by transcriptional variation in three key races.</title>
        <authorList>
            <person name="Adams T.M."/>
            <person name="Armitage A.D."/>
            <person name="Sobczyk M.K."/>
            <person name="Bates H.J."/>
            <person name="Dunwell J.M."/>
            <person name="Nellist C.F."/>
            <person name="Harrison R.J."/>
        </authorList>
    </citation>
    <scope>NUCLEOTIDE SEQUENCE [LARGE SCALE GENOMIC DNA]</scope>
    <source>
        <strain evidence="4 6">SCRP249</strain>
        <strain evidence="3 8">SCRP324</strain>
        <strain evidence="5 7">SCRP333</strain>
    </source>
</reference>
<evidence type="ECO:0000256" key="2">
    <source>
        <dbReference type="SAM" id="MobiDB-lite"/>
    </source>
</evidence>
<feature type="region of interest" description="Disordered" evidence="2">
    <location>
        <begin position="60"/>
        <end position="104"/>
    </location>
</feature>
<dbReference type="EMBL" id="QXFU01000740">
    <property type="protein sequence ID" value="KAE9022308.1"/>
    <property type="molecule type" value="Genomic_DNA"/>
</dbReference>
<comment type="caution">
    <text evidence="4">The sequence shown here is derived from an EMBL/GenBank/DDBJ whole genome shotgun (WGS) entry which is preliminary data.</text>
</comment>
<evidence type="ECO:0000256" key="1">
    <source>
        <dbReference type="SAM" id="Coils"/>
    </source>
</evidence>
<evidence type="ECO:0000313" key="4">
    <source>
        <dbReference type="EMBL" id="KAE9028478.1"/>
    </source>
</evidence>
<keyword evidence="1" id="KW-0175">Coiled coil</keyword>
<protein>
    <submittedName>
        <fullName evidence="4">Uncharacterized protein</fullName>
    </submittedName>
</protein>
<evidence type="ECO:0000313" key="6">
    <source>
        <dbReference type="Proteomes" id="UP000429607"/>
    </source>
</evidence>
<evidence type="ECO:0000313" key="8">
    <source>
        <dbReference type="Proteomes" id="UP000435112"/>
    </source>
</evidence>
<dbReference type="Proteomes" id="UP000435112">
    <property type="component" value="Unassembled WGS sequence"/>
</dbReference>